<accession>A0A448ZED5</accession>
<organism evidence="3 4">
    <name type="scientific">Pseudo-nitzschia multistriata</name>
    <dbReference type="NCBI Taxonomy" id="183589"/>
    <lineage>
        <taxon>Eukaryota</taxon>
        <taxon>Sar</taxon>
        <taxon>Stramenopiles</taxon>
        <taxon>Ochrophyta</taxon>
        <taxon>Bacillariophyta</taxon>
        <taxon>Bacillariophyceae</taxon>
        <taxon>Bacillariophycidae</taxon>
        <taxon>Bacillariales</taxon>
        <taxon>Bacillariaceae</taxon>
        <taxon>Pseudo-nitzschia</taxon>
    </lineage>
</organism>
<feature type="region of interest" description="Disordered" evidence="1">
    <location>
        <begin position="1"/>
        <end position="27"/>
    </location>
</feature>
<feature type="compositionally biased region" description="Basic and acidic residues" evidence="1">
    <location>
        <begin position="415"/>
        <end position="436"/>
    </location>
</feature>
<feature type="compositionally biased region" description="Basic residues" evidence="1">
    <location>
        <begin position="335"/>
        <end position="346"/>
    </location>
</feature>
<sequence>MLARKNCGRRMSRSKSEKGCRRRPRRRRSYLQHANARLRESLSGAAMVLAAAFAVLSCCTPLSQITMVDAFANNLVETNIGCMTDLSTEEVIMNNEVRPPEESDFPKMHLVVLDSKDRHLESPYSYDASSATTTIRIAFLIPYPTSEFNDDLQFVAEVERIGAGDEETQAPPPAEFVAGGSIGCEHHRRLSARHMDDDGVVVLRINDPTARLRVWAGWATGHSAVRLVPDLVLEPGEASASTEGDREEQIAQLEEAVEEIEEDIEGMEEELKEEEFRNSGQEKLLRDQEKEKLEKLLGDPGGDGNKHNDEHEADNDAGAKPKKAAEATTDTATTKKQRSKLKRKRKNMLEKPGNVPDGLLESDKGGKKKDLGLEILPASGSNADQNANGDAKPKTMPQKLKEQTLNLVPSEQTDETTKGKHRLTDHTNRGRRDQHPAVDYGIDDGGTDDDLPEMLPDSVNDDELPDEGDTGDDDVVVVPETHPTPGSRVAGERGHHDVKQHLLACAFFAASTGLILVVFGKKRDKGRRDL</sequence>
<feature type="compositionally biased region" description="Acidic residues" evidence="1">
    <location>
        <begin position="441"/>
        <end position="452"/>
    </location>
</feature>
<keyword evidence="2" id="KW-0812">Transmembrane</keyword>
<feature type="region of interest" description="Disordered" evidence="1">
    <location>
        <begin position="260"/>
        <end position="471"/>
    </location>
</feature>
<evidence type="ECO:0000313" key="3">
    <source>
        <dbReference type="EMBL" id="VEU40412.1"/>
    </source>
</evidence>
<dbReference type="EMBL" id="CAACVS010000280">
    <property type="protein sequence ID" value="VEU40412.1"/>
    <property type="molecule type" value="Genomic_DNA"/>
</dbReference>
<keyword evidence="2" id="KW-1133">Transmembrane helix</keyword>
<name>A0A448ZED5_9STRA</name>
<feature type="compositionally biased region" description="Acidic residues" evidence="1">
    <location>
        <begin position="459"/>
        <end position="471"/>
    </location>
</feature>
<feature type="compositionally biased region" description="Basic and acidic residues" evidence="1">
    <location>
        <begin position="361"/>
        <end position="372"/>
    </location>
</feature>
<evidence type="ECO:0000256" key="2">
    <source>
        <dbReference type="SAM" id="Phobius"/>
    </source>
</evidence>
<reference evidence="3 4" key="1">
    <citation type="submission" date="2019-01" db="EMBL/GenBank/DDBJ databases">
        <authorList>
            <person name="Ferrante I. M."/>
        </authorList>
    </citation>
    <scope>NUCLEOTIDE SEQUENCE [LARGE SCALE GENOMIC DNA]</scope>
    <source>
        <strain evidence="3 4">B856</strain>
    </source>
</reference>
<keyword evidence="2" id="KW-0472">Membrane</keyword>
<proteinExistence type="predicted"/>
<dbReference type="Proteomes" id="UP000291116">
    <property type="component" value="Unassembled WGS sequence"/>
</dbReference>
<feature type="transmembrane region" description="Helical" evidence="2">
    <location>
        <begin position="501"/>
        <end position="520"/>
    </location>
</feature>
<evidence type="ECO:0000313" key="4">
    <source>
        <dbReference type="Proteomes" id="UP000291116"/>
    </source>
</evidence>
<gene>
    <name evidence="3" type="ORF">PSNMU_V1.4_AUG-EV-PASAV3_0073090</name>
</gene>
<dbReference type="AlphaFoldDB" id="A0A448ZED5"/>
<feature type="compositionally biased region" description="Basic residues" evidence="1">
    <location>
        <begin position="1"/>
        <end position="13"/>
    </location>
</feature>
<feature type="compositionally biased region" description="Polar residues" evidence="1">
    <location>
        <begin position="379"/>
        <end position="388"/>
    </location>
</feature>
<feature type="compositionally biased region" description="Acidic residues" evidence="1">
    <location>
        <begin position="260"/>
        <end position="273"/>
    </location>
</feature>
<protein>
    <submittedName>
        <fullName evidence="3">Uncharacterized protein</fullName>
    </submittedName>
</protein>
<keyword evidence="4" id="KW-1185">Reference proteome</keyword>
<dbReference type="OrthoDB" id="45198at2759"/>
<feature type="compositionally biased region" description="Basic and acidic residues" evidence="1">
    <location>
        <begin position="283"/>
        <end position="297"/>
    </location>
</feature>
<evidence type="ECO:0000256" key="1">
    <source>
        <dbReference type="SAM" id="MobiDB-lite"/>
    </source>
</evidence>